<dbReference type="AlphaFoldDB" id="A0A1M6Y8S3"/>
<sequence length="365" mass="40322">MLDNTGKLVYQWLVQIDANTGQPTGVRKPNDPADPDYVQPMMDFDICPLPYVWEPIDPYCEATSFYCAPGYVMNADSTSCIKATDTMATPPATPYKSVAVSNTAFQNNYALIYRINSYTPTGGGSPYYFGYNNPFWANPTAVSTEGAMNRCGLWVDLNNDGAADAILNKWLGFTATLEMPADKIVLVAVSATTSGRIILTNQAGSNRTIVSFSNTTLYREWRLFEVPLKAGRNIIQMEGQAGVNNLLCFGAEIYSNTWDELYWEDSRIPTVLWSTADMRGQYFHTGEGGYSCPAGYALDYNNGSSVCRQVLVDTVKQHNSGKLAYRRRKRLLRGVADGYIEQNIEGTGTGPYFPPVPDTTTCPIN</sequence>
<name>A0A1M6Y8S3_9BACT</name>
<organism evidence="1 2">
    <name type="scientific">Chitinophaga jiangningensis</name>
    <dbReference type="NCBI Taxonomy" id="1419482"/>
    <lineage>
        <taxon>Bacteria</taxon>
        <taxon>Pseudomonadati</taxon>
        <taxon>Bacteroidota</taxon>
        <taxon>Chitinophagia</taxon>
        <taxon>Chitinophagales</taxon>
        <taxon>Chitinophagaceae</taxon>
        <taxon>Chitinophaga</taxon>
    </lineage>
</organism>
<dbReference type="OrthoDB" id="1314366at2"/>
<dbReference type="STRING" id="1419482.SAMN05444266_102207"/>
<dbReference type="EMBL" id="FRBL01000002">
    <property type="protein sequence ID" value="SHL14694.1"/>
    <property type="molecule type" value="Genomic_DNA"/>
</dbReference>
<dbReference type="RefSeq" id="WP_073078869.1">
    <property type="nucleotide sequence ID" value="NZ_FRBL01000002.1"/>
</dbReference>
<evidence type="ECO:0000313" key="2">
    <source>
        <dbReference type="Proteomes" id="UP000184420"/>
    </source>
</evidence>
<proteinExistence type="predicted"/>
<keyword evidence="2" id="KW-1185">Reference proteome</keyword>
<dbReference type="Proteomes" id="UP000184420">
    <property type="component" value="Unassembled WGS sequence"/>
</dbReference>
<evidence type="ECO:0000313" key="1">
    <source>
        <dbReference type="EMBL" id="SHL14694.1"/>
    </source>
</evidence>
<gene>
    <name evidence="1" type="ORF">SAMN05444266_102207</name>
</gene>
<reference evidence="1 2" key="1">
    <citation type="submission" date="2016-11" db="EMBL/GenBank/DDBJ databases">
        <authorList>
            <person name="Jaros S."/>
            <person name="Januszkiewicz K."/>
            <person name="Wedrychowicz H."/>
        </authorList>
    </citation>
    <scope>NUCLEOTIDE SEQUENCE [LARGE SCALE GENOMIC DNA]</scope>
    <source>
        <strain evidence="1 2">DSM 27406</strain>
    </source>
</reference>
<accession>A0A1M6Y8S3</accession>
<protein>
    <submittedName>
        <fullName evidence="1">Uncharacterized protein</fullName>
    </submittedName>
</protein>